<dbReference type="InterPro" id="IPR006286">
    <property type="entry name" value="C56_PfpI-like"/>
</dbReference>
<reference evidence="3 4" key="1">
    <citation type="submission" date="2017-10" db="EMBL/GenBank/DDBJ databases">
        <title>A large-scale comparative metagenomic study reveals the eutrophication-driven functional interactions in six Microcystis-epibionts communities.</title>
        <authorList>
            <person name="Li Q."/>
            <person name="Lin F."/>
        </authorList>
    </citation>
    <scope>NUCLEOTIDE SEQUENCE [LARGE SCALE GENOMIC DNA]</scope>
    <source>
        <strain evidence="3">TW10</strain>
    </source>
</reference>
<keyword evidence="3" id="KW-0645">Protease</keyword>
<sequence>MLDSGLAHSAKCESTLSQKIAVNKPLAGKKVAVLLETEYIAAEIEYYQREFSQLGAEVELLSYLWGAKSRQLVCDIDSPERPVKDIHTLVVDVDVADREANNYDIVVMAANYCSVRLREIPPMGSLGSPDLLATPPAVDFFAKAMLNKKIVKGALCHALWILTPIPALLKGRKVICHTVVLADVHNAGAIFVPAPEKVVIDDDLITGRSFADVEAYFQALVQTAIKKDTNCNLIK</sequence>
<dbReference type="AlphaFoldDB" id="A0A3E0LNF0"/>
<evidence type="ECO:0000313" key="3">
    <source>
        <dbReference type="EMBL" id="REJ48954.1"/>
    </source>
</evidence>
<name>A0A3E0LNF0_9CHRO</name>
<dbReference type="InterPro" id="IPR029062">
    <property type="entry name" value="Class_I_gatase-like"/>
</dbReference>
<dbReference type="Gene3D" id="3.40.50.880">
    <property type="match status" value="1"/>
</dbReference>
<comment type="caution">
    <text evidence="3">The sequence shown here is derived from an EMBL/GenBank/DDBJ whole genome shotgun (WGS) entry which is preliminary data.</text>
</comment>
<evidence type="ECO:0000259" key="2">
    <source>
        <dbReference type="Pfam" id="PF01965"/>
    </source>
</evidence>
<evidence type="ECO:0000256" key="1">
    <source>
        <dbReference type="ARBA" id="ARBA00008542"/>
    </source>
</evidence>
<protein>
    <submittedName>
        <fullName evidence="3">Intracellular protease/amidase</fullName>
    </submittedName>
</protein>
<dbReference type="Pfam" id="PF01965">
    <property type="entry name" value="DJ-1_PfpI"/>
    <property type="match status" value="1"/>
</dbReference>
<dbReference type="GO" id="GO:0008233">
    <property type="term" value="F:peptidase activity"/>
    <property type="evidence" value="ECO:0007669"/>
    <property type="project" value="UniProtKB-KW"/>
</dbReference>
<organism evidence="3 4">
    <name type="scientific">Microcystis wesenbergii TW10</name>
    <dbReference type="NCBI Taxonomy" id="2060474"/>
    <lineage>
        <taxon>Bacteria</taxon>
        <taxon>Bacillati</taxon>
        <taxon>Cyanobacteriota</taxon>
        <taxon>Cyanophyceae</taxon>
        <taxon>Oscillatoriophycideae</taxon>
        <taxon>Chroococcales</taxon>
        <taxon>Microcystaceae</taxon>
        <taxon>Microcystis</taxon>
    </lineage>
</organism>
<proteinExistence type="inferred from homology"/>
<dbReference type="SUPFAM" id="SSF52317">
    <property type="entry name" value="Class I glutamine amidotransferase-like"/>
    <property type="match status" value="1"/>
</dbReference>
<accession>A0A3E0LNF0</accession>
<feature type="domain" description="DJ-1/PfpI" evidence="2">
    <location>
        <begin position="29"/>
        <end position="222"/>
    </location>
</feature>
<dbReference type="GO" id="GO:0006508">
    <property type="term" value="P:proteolysis"/>
    <property type="evidence" value="ECO:0007669"/>
    <property type="project" value="UniProtKB-KW"/>
</dbReference>
<gene>
    <name evidence="3" type="ORF">DWQ51_18315</name>
</gene>
<dbReference type="EMBL" id="QQWD01000024">
    <property type="protein sequence ID" value="REJ48954.1"/>
    <property type="molecule type" value="Genomic_DNA"/>
</dbReference>
<keyword evidence="3" id="KW-0378">Hydrolase</keyword>
<comment type="similarity">
    <text evidence="1">Belongs to the peptidase C56 family.</text>
</comment>
<dbReference type="Proteomes" id="UP000257002">
    <property type="component" value="Unassembled WGS sequence"/>
</dbReference>
<dbReference type="PANTHER" id="PTHR42733:SF12">
    <property type="entry name" value="PROTEINASE"/>
    <property type="match status" value="1"/>
</dbReference>
<dbReference type="PANTHER" id="PTHR42733">
    <property type="entry name" value="DJ-1 PROTEIN"/>
    <property type="match status" value="1"/>
</dbReference>
<dbReference type="InterPro" id="IPR002818">
    <property type="entry name" value="DJ-1/PfpI"/>
</dbReference>
<evidence type="ECO:0000313" key="4">
    <source>
        <dbReference type="Proteomes" id="UP000257002"/>
    </source>
</evidence>